<dbReference type="AlphaFoldDB" id="A0A445MAB4"/>
<accession>A0A445MAB4</accession>
<sequence length="76" mass="8949">LYNHKIRPRFIKTGDLVLRKVEVSDPTRSHGNLVSNWEGPYRVVDVIREETYTLATTDGRLLPRTWHRSNLQKNYA</sequence>
<dbReference type="Proteomes" id="UP000290560">
    <property type="component" value="Unassembled WGS sequence"/>
</dbReference>
<dbReference type="EMBL" id="KV875501">
    <property type="protein sequence ID" value="RZR71187.1"/>
    <property type="molecule type" value="Genomic_DNA"/>
</dbReference>
<organism evidence="1">
    <name type="scientific">Ensete ventricosum</name>
    <name type="common">Abyssinian banana</name>
    <name type="synonym">Musa ensete</name>
    <dbReference type="NCBI Taxonomy" id="4639"/>
    <lineage>
        <taxon>Eukaryota</taxon>
        <taxon>Viridiplantae</taxon>
        <taxon>Streptophyta</taxon>
        <taxon>Embryophyta</taxon>
        <taxon>Tracheophyta</taxon>
        <taxon>Spermatophyta</taxon>
        <taxon>Magnoliopsida</taxon>
        <taxon>Liliopsida</taxon>
        <taxon>Zingiberales</taxon>
        <taxon>Musaceae</taxon>
        <taxon>Ensete</taxon>
    </lineage>
</organism>
<proteinExistence type="predicted"/>
<gene>
    <name evidence="1" type="ORF">BHM03_00003946</name>
</gene>
<evidence type="ECO:0000313" key="1">
    <source>
        <dbReference type="EMBL" id="RZR71187.1"/>
    </source>
</evidence>
<protein>
    <recommendedName>
        <fullName evidence="2">Integrase zinc-binding domain-containing protein</fullName>
    </recommendedName>
</protein>
<feature type="non-terminal residue" evidence="1">
    <location>
        <position position="1"/>
    </location>
</feature>
<evidence type="ECO:0008006" key="2">
    <source>
        <dbReference type="Google" id="ProtNLM"/>
    </source>
</evidence>
<name>A0A445MAB4_ENSVE</name>
<reference evidence="1" key="1">
    <citation type="journal article" date="2018" name="Data Brief">
        <title>Genome sequence data from 17 accessions of Ensete ventricosum, a staple food crop for millions in Ethiopia.</title>
        <authorList>
            <person name="Yemataw Z."/>
            <person name="Muzemil S."/>
            <person name="Ambachew D."/>
            <person name="Tripathi L."/>
            <person name="Tesfaye K."/>
            <person name="Chala A."/>
            <person name="Farbos A."/>
            <person name="O'Neill P."/>
            <person name="Moore K."/>
            <person name="Grant M."/>
            <person name="Studholme D.J."/>
        </authorList>
    </citation>
    <scope>NUCLEOTIDE SEQUENCE [LARGE SCALE GENOMIC DNA]</scope>
    <source>
        <tissue evidence="1">Leaf</tissue>
    </source>
</reference>